<dbReference type="InterPro" id="IPR000008">
    <property type="entry name" value="C2_dom"/>
</dbReference>
<dbReference type="InterPro" id="IPR052981">
    <property type="entry name" value="Ingression_C2_domain"/>
</dbReference>
<feature type="domain" description="C2" evidence="2">
    <location>
        <begin position="1"/>
        <end position="145"/>
    </location>
</feature>
<accession>A0A0D7BRR7</accession>
<feature type="compositionally biased region" description="Low complexity" evidence="1">
    <location>
        <begin position="456"/>
        <end position="473"/>
    </location>
</feature>
<dbReference type="Proteomes" id="UP000054007">
    <property type="component" value="Unassembled WGS sequence"/>
</dbReference>
<evidence type="ECO:0000259" key="2">
    <source>
        <dbReference type="PROSITE" id="PS50004"/>
    </source>
</evidence>
<reference evidence="3 4" key="1">
    <citation type="journal article" date="2015" name="Fungal Genet. Biol.">
        <title>Evolution of novel wood decay mechanisms in Agaricales revealed by the genome sequences of Fistulina hepatica and Cylindrobasidium torrendii.</title>
        <authorList>
            <person name="Floudas D."/>
            <person name="Held B.W."/>
            <person name="Riley R."/>
            <person name="Nagy L.G."/>
            <person name="Koehler G."/>
            <person name="Ransdell A.S."/>
            <person name="Younus H."/>
            <person name="Chow J."/>
            <person name="Chiniquy J."/>
            <person name="Lipzen A."/>
            <person name="Tritt A."/>
            <person name="Sun H."/>
            <person name="Haridas S."/>
            <person name="LaButti K."/>
            <person name="Ohm R.A."/>
            <person name="Kues U."/>
            <person name="Blanchette R.A."/>
            <person name="Grigoriev I.V."/>
            <person name="Minto R.E."/>
            <person name="Hibbett D.S."/>
        </authorList>
    </citation>
    <scope>NUCLEOTIDE SEQUENCE [LARGE SCALE GENOMIC DNA]</scope>
    <source>
        <strain evidence="3 4">FP15055 ss-10</strain>
    </source>
</reference>
<feature type="compositionally biased region" description="Low complexity" evidence="1">
    <location>
        <begin position="373"/>
        <end position="395"/>
    </location>
</feature>
<proteinExistence type="predicted"/>
<feature type="compositionally biased region" description="Pro residues" evidence="1">
    <location>
        <begin position="639"/>
        <end position="648"/>
    </location>
</feature>
<feature type="compositionally biased region" description="Polar residues" evidence="1">
    <location>
        <begin position="290"/>
        <end position="300"/>
    </location>
</feature>
<feature type="region of interest" description="Disordered" evidence="1">
    <location>
        <begin position="75"/>
        <end position="105"/>
    </location>
</feature>
<feature type="compositionally biased region" description="Basic and acidic residues" evidence="1">
    <location>
        <begin position="193"/>
        <end position="202"/>
    </location>
</feature>
<dbReference type="PANTHER" id="PTHR47052">
    <property type="entry name" value="CONSERVED SERINE PROLINE-RICH PROTEIN (AFU_ORTHOLOGUE AFUA_2G01790)"/>
    <property type="match status" value="1"/>
</dbReference>
<organism evidence="3 4">
    <name type="scientific">Cylindrobasidium torrendii FP15055 ss-10</name>
    <dbReference type="NCBI Taxonomy" id="1314674"/>
    <lineage>
        <taxon>Eukaryota</taxon>
        <taxon>Fungi</taxon>
        <taxon>Dikarya</taxon>
        <taxon>Basidiomycota</taxon>
        <taxon>Agaricomycotina</taxon>
        <taxon>Agaricomycetes</taxon>
        <taxon>Agaricomycetidae</taxon>
        <taxon>Agaricales</taxon>
        <taxon>Marasmiineae</taxon>
        <taxon>Physalacriaceae</taxon>
        <taxon>Cylindrobasidium</taxon>
    </lineage>
</organism>
<dbReference type="SUPFAM" id="SSF49562">
    <property type="entry name" value="C2 domain (Calcium/lipid-binding domain, CaLB)"/>
    <property type="match status" value="1"/>
</dbReference>
<dbReference type="CDD" id="cd08681">
    <property type="entry name" value="C2_fungal_Inn1p-like"/>
    <property type="match status" value="1"/>
</dbReference>
<feature type="region of interest" description="Disordered" evidence="1">
    <location>
        <begin position="408"/>
        <end position="674"/>
    </location>
</feature>
<dbReference type="Gene3D" id="2.60.40.150">
    <property type="entry name" value="C2 domain"/>
    <property type="match status" value="1"/>
</dbReference>
<dbReference type="PANTHER" id="PTHR47052:SF3">
    <property type="entry name" value="INGRESSION PROTEIN 1"/>
    <property type="match status" value="1"/>
</dbReference>
<protein>
    <recommendedName>
        <fullName evidence="2">C2 domain-containing protein</fullName>
    </recommendedName>
</protein>
<dbReference type="SMART" id="SM00239">
    <property type="entry name" value="C2"/>
    <property type="match status" value="1"/>
</dbReference>
<sequence length="674" mass="72692">MSNNPREIGTLIIVIDKANHLPNKRHIGKQDPYCAVEFEGRKGRTKTIKRGGQHPEWDEEIRFPVFEDIEDELARTADESRAPSPPPKDGVLSKSAPLKTPKSSRSKRVMKLACWADDARDPELIGETMVDLTTVLTKGEQDEWHHLSHKEKFAGKVYLELTFYSNEEPPPKKSQVNTMQQRPDYAGPGDFIGESKKPRESRTVSTPHRHPGDFRPNAMRNPSGPMPELYNPPYDPLASATSRLSLSSQHSRRESFPPLNGQHFAGDPAYEPRHAASLPPDPQGYESDGASYSSRLSTYGQHPPVSATPVPSIGKLTQRPRYSVPASSSGFMPLNPARPMSTHPSEPSGFSSWTSYGAAAGRYTPMPSQTPIQSQPASLQSQHPPLPSMSMPSLAPVFSQAPMPIHTPAPVQMPTSSSMPYQHYPYAQYQPPAPQQYAPPQQYRGYATTPSPPNEPNMSSSASLNSSHGPGSSRPLPQPAKATGPTYPPPIPHPNVGTPPYGGGSSVLFPTAYSGQQGGSPPRSPLPPHSHSLSQGDLVLSNSGVLQPPPPPPNFSTITSHALPVPPPPSPYDPHASRRRASLPQPPSNGSRGALPMPPQAATNGHHPLPQPPSHLGLPRVASQGQIHDPSSSPHNYTPGPPPRPPQMGPEGYWAPPLGAPPPQQPVYGGAGWS</sequence>
<dbReference type="PROSITE" id="PS50004">
    <property type="entry name" value="C2"/>
    <property type="match status" value="1"/>
</dbReference>
<name>A0A0D7BRR7_9AGAR</name>
<dbReference type="STRING" id="1314674.A0A0D7BRR7"/>
<feature type="compositionally biased region" description="Low complexity" evidence="1">
    <location>
        <begin position="420"/>
        <end position="443"/>
    </location>
</feature>
<evidence type="ECO:0000313" key="4">
    <source>
        <dbReference type="Proteomes" id="UP000054007"/>
    </source>
</evidence>
<dbReference type="InterPro" id="IPR037791">
    <property type="entry name" value="C2_fungal_Inn1"/>
</dbReference>
<dbReference type="InterPro" id="IPR035892">
    <property type="entry name" value="C2_domain_sf"/>
</dbReference>
<feature type="region of interest" description="Disordered" evidence="1">
    <location>
        <begin position="166"/>
        <end position="395"/>
    </location>
</feature>
<evidence type="ECO:0000313" key="3">
    <source>
        <dbReference type="EMBL" id="KIY72935.1"/>
    </source>
</evidence>
<feature type="compositionally biased region" description="Low complexity" evidence="1">
    <location>
        <begin position="237"/>
        <end position="249"/>
    </location>
</feature>
<feature type="compositionally biased region" description="Polar residues" evidence="1">
    <location>
        <begin position="342"/>
        <end position="355"/>
    </location>
</feature>
<evidence type="ECO:0000256" key="1">
    <source>
        <dbReference type="SAM" id="MobiDB-lite"/>
    </source>
</evidence>
<keyword evidence="4" id="KW-1185">Reference proteome</keyword>
<dbReference type="AlphaFoldDB" id="A0A0D7BRR7"/>
<feature type="compositionally biased region" description="Polar residues" evidence="1">
    <location>
        <begin position="623"/>
        <end position="633"/>
    </location>
</feature>
<dbReference type="OrthoDB" id="270970at2759"/>
<gene>
    <name evidence="3" type="ORF">CYLTODRAFT_417446</name>
</gene>
<dbReference type="EMBL" id="KN880439">
    <property type="protein sequence ID" value="KIY72935.1"/>
    <property type="molecule type" value="Genomic_DNA"/>
</dbReference>
<dbReference type="Pfam" id="PF00168">
    <property type="entry name" value="C2"/>
    <property type="match status" value="2"/>
</dbReference>